<dbReference type="OrthoDB" id="6293260at2"/>
<dbReference type="Proteomes" id="UP000273786">
    <property type="component" value="Unassembled WGS sequence"/>
</dbReference>
<sequence length="185" mass="21551">MESRTKRLLLREWKDEDIEPLARMNDDPRVVRYLARLADRNAIEVWINAQREHFKKHGYGLWALERLDIAGSIGFCGLVNVPYQAHFTPAVEIAWRLHPDWWGRGYATEAAVAALAFGFQNLKLNQIVANAAGDNVASRRLMERIGMSHDPKGDFDHPFKAVDDPLRRQVLYRLLYQDWRQKLQK</sequence>
<dbReference type="EMBL" id="RQXT01000045">
    <property type="protein sequence ID" value="RRH94141.1"/>
    <property type="molecule type" value="Genomic_DNA"/>
</dbReference>
<dbReference type="Gene3D" id="3.40.630.30">
    <property type="match status" value="1"/>
</dbReference>
<dbReference type="InterPro" id="IPR051531">
    <property type="entry name" value="N-acetyltransferase"/>
</dbReference>
<dbReference type="SUPFAM" id="SSF55729">
    <property type="entry name" value="Acyl-CoA N-acyltransferases (Nat)"/>
    <property type="match status" value="1"/>
</dbReference>
<dbReference type="Pfam" id="PF13302">
    <property type="entry name" value="Acetyltransf_3"/>
    <property type="match status" value="1"/>
</dbReference>
<evidence type="ECO:0000313" key="3">
    <source>
        <dbReference type="Proteomes" id="UP000273786"/>
    </source>
</evidence>
<dbReference type="AlphaFoldDB" id="A0A3P3F6B1"/>
<gene>
    <name evidence="2" type="ORF">EH240_27800</name>
</gene>
<keyword evidence="3" id="KW-1185">Reference proteome</keyword>
<reference evidence="2 3" key="1">
    <citation type="submission" date="2018-11" db="EMBL/GenBank/DDBJ databases">
        <title>the genome of Mesorhizobium tamadayense DSM 28320.</title>
        <authorList>
            <person name="Gao J."/>
        </authorList>
    </citation>
    <scope>NUCLEOTIDE SEQUENCE [LARGE SCALE GENOMIC DNA]</scope>
    <source>
        <strain evidence="2 3">DSM 28320</strain>
    </source>
</reference>
<dbReference type="PROSITE" id="PS51186">
    <property type="entry name" value="GNAT"/>
    <property type="match status" value="1"/>
</dbReference>
<protein>
    <submittedName>
        <fullName evidence="2">N-acetyltransferase</fullName>
    </submittedName>
</protein>
<dbReference type="GO" id="GO:0016747">
    <property type="term" value="F:acyltransferase activity, transferring groups other than amino-acyl groups"/>
    <property type="evidence" value="ECO:0007669"/>
    <property type="project" value="InterPro"/>
</dbReference>
<keyword evidence="2" id="KW-0808">Transferase</keyword>
<dbReference type="InterPro" id="IPR016181">
    <property type="entry name" value="Acyl_CoA_acyltransferase"/>
</dbReference>
<comment type="caution">
    <text evidence="2">The sequence shown here is derived from an EMBL/GenBank/DDBJ whole genome shotgun (WGS) entry which is preliminary data.</text>
</comment>
<proteinExistence type="predicted"/>
<dbReference type="PANTHER" id="PTHR43792:SF1">
    <property type="entry name" value="N-ACETYLTRANSFERASE DOMAIN-CONTAINING PROTEIN"/>
    <property type="match status" value="1"/>
</dbReference>
<feature type="domain" description="N-acetyltransferase" evidence="1">
    <location>
        <begin position="8"/>
        <end position="169"/>
    </location>
</feature>
<evidence type="ECO:0000313" key="2">
    <source>
        <dbReference type="EMBL" id="RRH94141.1"/>
    </source>
</evidence>
<name>A0A3P3F6B1_9HYPH</name>
<organism evidence="2 3">
    <name type="scientific">Mesorhizobium tamadayense</name>
    <dbReference type="NCBI Taxonomy" id="425306"/>
    <lineage>
        <taxon>Bacteria</taxon>
        <taxon>Pseudomonadati</taxon>
        <taxon>Pseudomonadota</taxon>
        <taxon>Alphaproteobacteria</taxon>
        <taxon>Hyphomicrobiales</taxon>
        <taxon>Phyllobacteriaceae</taxon>
        <taxon>Mesorhizobium</taxon>
    </lineage>
</organism>
<dbReference type="InterPro" id="IPR000182">
    <property type="entry name" value="GNAT_dom"/>
</dbReference>
<accession>A0A3P3F6B1</accession>
<dbReference type="PANTHER" id="PTHR43792">
    <property type="entry name" value="GNAT FAMILY, PUTATIVE (AFU_ORTHOLOGUE AFUA_3G00765)-RELATED-RELATED"/>
    <property type="match status" value="1"/>
</dbReference>
<evidence type="ECO:0000259" key="1">
    <source>
        <dbReference type="PROSITE" id="PS51186"/>
    </source>
</evidence>